<accession>A0A418VB39</accession>
<gene>
    <name evidence="7" type="ORF">D3875_19040</name>
</gene>
<keyword evidence="3" id="KW-0133">Cell shape</keyword>
<comment type="similarity">
    <text evidence="1">Belongs to the MreC family.</text>
</comment>
<feature type="coiled-coil region" evidence="5">
    <location>
        <begin position="60"/>
        <end position="94"/>
    </location>
</feature>
<sequence length="260" mass="27167">MRPWTQALSVYGLLLVLSVVLLRFQVLAPSALGSATAPLSKVALVAADNVRGSLASMAEGRRTREEIQTLTRRNQELRQQNELLNVELGRLRQLTQITSTQAPNAVGIAQVVDVAPSPLLARLKLNRGRADGLRVHMPVTIPAGLVGQVIEVSARKSTVIALVDPQSSVGVTLSGGRGGRGLAVGSPPNRLRAEFSLGVPVKVGDVLVTSSLGGVYPVGIRVGTVEKIVPVGPNDVTRTVIVKPAVDVGALTDVTVLGAL</sequence>
<dbReference type="InterPro" id="IPR007221">
    <property type="entry name" value="MreC"/>
</dbReference>
<reference evidence="7 8" key="1">
    <citation type="submission" date="2018-09" db="EMBL/GenBank/DDBJ databases">
        <authorList>
            <person name="Zhu H."/>
        </authorList>
    </citation>
    <scope>NUCLEOTIDE SEQUENCE [LARGE SCALE GENOMIC DNA]</scope>
    <source>
        <strain evidence="7 8">K2S05-167</strain>
    </source>
</reference>
<dbReference type="RefSeq" id="WP_119766067.1">
    <property type="nucleotide sequence ID" value="NZ_QYUJ01000014.1"/>
</dbReference>
<dbReference type="PANTHER" id="PTHR34138">
    <property type="entry name" value="CELL SHAPE-DETERMINING PROTEIN MREC"/>
    <property type="match status" value="1"/>
</dbReference>
<dbReference type="InterPro" id="IPR055342">
    <property type="entry name" value="MreC_beta-barrel_core"/>
</dbReference>
<evidence type="ECO:0000256" key="1">
    <source>
        <dbReference type="ARBA" id="ARBA00009369"/>
    </source>
</evidence>
<dbReference type="OrthoDB" id="9792313at2"/>
<dbReference type="InterPro" id="IPR042175">
    <property type="entry name" value="Cell/Rod_MreC_2"/>
</dbReference>
<dbReference type="Gene3D" id="2.40.10.340">
    <property type="entry name" value="Rod shape-determining protein MreC, domain 1"/>
    <property type="match status" value="1"/>
</dbReference>
<name>A0A418VB39_9DEIO</name>
<feature type="domain" description="Rod shape-determining protein MreC beta-barrel core" evidence="6">
    <location>
        <begin position="111"/>
        <end position="257"/>
    </location>
</feature>
<dbReference type="Pfam" id="PF04085">
    <property type="entry name" value="MreC"/>
    <property type="match status" value="1"/>
</dbReference>
<dbReference type="PIRSF" id="PIRSF038471">
    <property type="entry name" value="MreC"/>
    <property type="match status" value="1"/>
</dbReference>
<organism evidence="7 8">
    <name type="scientific">Deinococcus cavernae</name>
    <dbReference type="NCBI Taxonomy" id="2320857"/>
    <lineage>
        <taxon>Bacteria</taxon>
        <taxon>Thermotogati</taxon>
        <taxon>Deinococcota</taxon>
        <taxon>Deinococci</taxon>
        <taxon>Deinococcales</taxon>
        <taxon>Deinococcaceae</taxon>
        <taxon>Deinococcus</taxon>
    </lineage>
</organism>
<proteinExistence type="inferred from homology"/>
<dbReference type="EMBL" id="QYUJ01000014">
    <property type="protein sequence ID" value="RJF73333.1"/>
    <property type="molecule type" value="Genomic_DNA"/>
</dbReference>
<dbReference type="InterPro" id="IPR042177">
    <property type="entry name" value="Cell/Rod_1"/>
</dbReference>
<dbReference type="Gene3D" id="2.40.10.350">
    <property type="entry name" value="Rod shape-determining protein MreC, domain 2"/>
    <property type="match status" value="1"/>
</dbReference>
<dbReference type="Proteomes" id="UP000286287">
    <property type="component" value="Unassembled WGS sequence"/>
</dbReference>
<evidence type="ECO:0000256" key="4">
    <source>
        <dbReference type="ARBA" id="ARBA00032089"/>
    </source>
</evidence>
<evidence type="ECO:0000313" key="8">
    <source>
        <dbReference type="Proteomes" id="UP000286287"/>
    </source>
</evidence>
<dbReference type="GO" id="GO:0008360">
    <property type="term" value="P:regulation of cell shape"/>
    <property type="evidence" value="ECO:0007669"/>
    <property type="project" value="UniProtKB-KW"/>
</dbReference>
<keyword evidence="8" id="KW-1185">Reference proteome</keyword>
<dbReference type="GO" id="GO:0005886">
    <property type="term" value="C:plasma membrane"/>
    <property type="evidence" value="ECO:0007669"/>
    <property type="project" value="TreeGrafter"/>
</dbReference>
<evidence type="ECO:0000313" key="7">
    <source>
        <dbReference type="EMBL" id="RJF73333.1"/>
    </source>
</evidence>
<dbReference type="AlphaFoldDB" id="A0A418VB39"/>
<keyword evidence="5" id="KW-0175">Coiled coil</keyword>
<dbReference type="CDD" id="cd14686">
    <property type="entry name" value="bZIP"/>
    <property type="match status" value="1"/>
</dbReference>
<evidence type="ECO:0000256" key="3">
    <source>
        <dbReference type="ARBA" id="ARBA00022960"/>
    </source>
</evidence>
<evidence type="ECO:0000256" key="5">
    <source>
        <dbReference type="SAM" id="Coils"/>
    </source>
</evidence>
<dbReference type="PANTHER" id="PTHR34138:SF1">
    <property type="entry name" value="CELL SHAPE-DETERMINING PROTEIN MREC"/>
    <property type="match status" value="1"/>
</dbReference>
<protein>
    <recommendedName>
        <fullName evidence="2">Cell shape-determining protein MreC</fullName>
    </recommendedName>
    <alternativeName>
        <fullName evidence="4">Cell shape protein MreC</fullName>
    </alternativeName>
</protein>
<evidence type="ECO:0000259" key="6">
    <source>
        <dbReference type="Pfam" id="PF04085"/>
    </source>
</evidence>
<evidence type="ECO:0000256" key="2">
    <source>
        <dbReference type="ARBA" id="ARBA00013855"/>
    </source>
</evidence>
<comment type="caution">
    <text evidence="7">The sequence shown here is derived from an EMBL/GenBank/DDBJ whole genome shotgun (WGS) entry which is preliminary data.</text>
</comment>